<protein>
    <submittedName>
        <fullName evidence="1">Uncharacterized protein</fullName>
    </submittedName>
</protein>
<evidence type="ECO:0000313" key="2">
    <source>
        <dbReference type="Proteomes" id="UP000005239"/>
    </source>
</evidence>
<dbReference type="EnsemblMetazoa" id="PPA43430.1">
    <property type="protein sequence ID" value="PPA43430.1"/>
    <property type="gene ID" value="WBGene00281799"/>
</dbReference>
<dbReference type="Proteomes" id="UP000005239">
    <property type="component" value="Unassembled WGS sequence"/>
</dbReference>
<evidence type="ECO:0000313" key="1">
    <source>
        <dbReference type="EnsemblMetazoa" id="PPA43430.1"/>
    </source>
</evidence>
<reference evidence="2" key="1">
    <citation type="journal article" date="2008" name="Nat. Genet.">
        <title>The Pristionchus pacificus genome provides a unique perspective on nematode lifestyle and parasitism.</title>
        <authorList>
            <person name="Dieterich C."/>
            <person name="Clifton S.W."/>
            <person name="Schuster L.N."/>
            <person name="Chinwalla A."/>
            <person name="Delehaunty K."/>
            <person name="Dinkelacker I."/>
            <person name="Fulton L."/>
            <person name="Fulton R."/>
            <person name="Godfrey J."/>
            <person name="Minx P."/>
            <person name="Mitreva M."/>
            <person name="Roeseler W."/>
            <person name="Tian H."/>
            <person name="Witte H."/>
            <person name="Yang S.P."/>
            <person name="Wilson R.K."/>
            <person name="Sommer R.J."/>
        </authorList>
    </citation>
    <scope>NUCLEOTIDE SEQUENCE [LARGE SCALE GENOMIC DNA]</scope>
    <source>
        <strain evidence="2">PS312</strain>
    </source>
</reference>
<name>A0A2A6BV73_PRIPA</name>
<reference evidence="1" key="2">
    <citation type="submission" date="2022-06" db="UniProtKB">
        <authorList>
            <consortium name="EnsemblMetazoa"/>
        </authorList>
    </citation>
    <scope>IDENTIFICATION</scope>
    <source>
        <strain evidence="1">PS312</strain>
    </source>
</reference>
<gene>
    <name evidence="1" type="primary">WBGene00281799</name>
</gene>
<accession>A0A8R1V0Z7</accession>
<proteinExistence type="predicted"/>
<dbReference type="PROSITE" id="PS51257">
    <property type="entry name" value="PROKAR_LIPOPROTEIN"/>
    <property type="match status" value="1"/>
</dbReference>
<dbReference type="AlphaFoldDB" id="A0A2A6BV73"/>
<sequence length="73" mass="8589">MRQDLYKRHNRQYNVVVAGAFLLAGCGYCLYVGKIQNKRRSYWTSLESKKLNDLQILSVRSRAFSYMYFGAKI</sequence>
<keyword evidence="2" id="KW-1185">Reference proteome</keyword>
<organism evidence="1 2">
    <name type="scientific">Pristionchus pacificus</name>
    <name type="common">Parasitic nematode worm</name>
    <dbReference type="NCBI Taxonomy" id="54126"/>
    <lineage>
        <taxon>Eukaryota</taxon>
        <taxon>Metazoa</taxon>
        <taxon>Ecdysozoa</taxon>
        <taxon>Nematoda</taxon>
        <taxon>Chromadorea</taxon>
        <taxon>Rhabditida</taxon>
        <taxon>Rhabditina</taxon>
        <taxon>Diplogasteromorpha</taxon>
        <taxon>Diplogasteroidea</taxon>
        <taxon>Neodiplogasteridae</taxon>
        <taxon>Pristionchus</taxon>
    </lineage>
</organism>
<accession>A0A2A6BV73</accession>